<protein>
    <submittedName>
        <fullName evidence="4">Amidophosphoribosyltransferase</fullName>
    </submittedName>
</protein>
<gene>
    <name evidence="4" type="ORF">RZN69_18855</name>
</gene>
<keyword evidence="2" id="KW-0315">Glutamine amidotransferase</keyword>
<name>A0AAQ3L7W4_9BACT</name>
<feature type="domain" description="Glutamine amidotransferase type-2" evidence="3">
    <location>
        <begin position="9"/>
        <end position="303"/>
    </location>
</feature>
<organism evidence="4 5">
    <name type="scientific">Rubellicoccus peritrichatus</name>
    <dbReference type="NCBI Taxonomy" id="3080537"/>
    <lineage>
        <taxon>Bacteria</taxon>
        <taxon>Pseudomonadati</taxon>
        <taxon>Verrucomicrobiota</taxon>
        <taxon>Opitutia</taxon>
        <taxon>Puniceicoccales</taxon>
        <taxon>Cerasicoccaceae</taxon>
        <taxon>Rubellicoccus</taxon>
    </lineage>
</organism>
<keyword evidence="5" id="KW-1185">Reference proteome</keyword>
<evidence type="ECO:0000313" key="5">
    <source>
        <dbReference type="Proteomes" id="UP001304300"/>
    </source>
</evidence>
<dbReference type="SUPFAM" id="SSF53271">
    <property type="entry name" value="PRTase-like"/>
    <property type="match status" value="1"/>
</dbReference>
<proteinExistence type="predicted"/>
<dbReference type="Gene3D" id="3.60.20.10">
    <property type="entry name" value="Glutamine Phosphoribosylpyrophosphate, subunit 1, domain 1"/>
    <property type="match status" value="1"/>
</dbReference>
<sequence length="638" mass="71921">MSDPIKHECGVAMVRLKKPLSHYQDKYKNVLWGFQKLFLLMEKQHNRGQDGAGIGAVKLNMPPGEAFMFRERDNGRNPISAVVKKQMKLYNELLNKGTIFPEFPDTVKEHWPFGAEVLLGHLRYGTSGGYSKSVCQPYFRRSPWPTRNLMMAGNFNITNVDQLNQKLINRGAHPIFDTDTQTVLEEIGYHLDEEHTRLYHELRDQKTPTPEISHIIADRLDVGQVLRDAAESWDGGYTLAGMIGSGDTFILRDPNGIRPAWYFEDDEVIAFASERVALMTIFDKAAEDIHEAPPGHAVVVKNDASLHIHEITKPGKPSYCSFERIYFSRGNDPDIYRERKALGAALGEQINRSTKGDFGKSVFSFIPNTAETAYYGLIEEMNRLHRSNVKAEILKAHKNGSLDEEMLNGLMDNNWPRGEKVALKDIKLRTFISQEKNRVQLASHVYDISYGAVNPGDILVCVDDSIVRGTTLKQSIIRILSKTKPSKIVIASTAPQIRYPDCYGIDMSEMGNFIAFQAAISLLKDAGSTHIIDEVHEACVAQSELAPEKMVNHVKRIYDPFTAEQISERIADLVSPKNNGWDGEVEIVYQSIENLHRALPNHDGDWYFTGNYPTPGGYAVVNRAFMAYYAGRKGRSYS</sequence>
<dbReference type="AlphaFoldDB" id="A0AAQ3L7W4"/>
<evidence type="ECO:0000259" key="3">
    <source>
        <dbReference type="PROSITE" id="PS51278"/>
    </source>
</evidence>
<dbReference type="KEGG" id="puo:RZN69_18855"/>
<dbReference type="GO" id="GO:0016740">
    <property type="term" value="F:transferase activity"/>
    <property type="evidence" value="ECO:0007669"/>
    <property type="project" value="UniProtKB-KW"/>
</dbReference>
<evidence type="ECO:0000313" key="4">
    <source>
        <dbReference type="EMBL" id="WOO40686.1"/>
    </source>
</evidence>
<dbReference type="InterPro" id="IPR029057">
    <property type="entry name" value="PRTase-like"/>
</dbReference>
<evidence type="ECO:0000256" key="1">
    <source>
        <dbReference type="ARBA" id="ARBA00022679"/>
    </source>
</evidence>
<dbReference type="RefSeq" id="WP_317832825.1">
    <property type="nucleotide sequence ID" value="NZ_CP136920.1"/>
</dbReference>
<dbReference type="Proteomes" id="UP001304300">
    <property type="component" value="Chromosome"/>
</dbReference>
<dbReference type="PANTHER" id="PTHR11907">
    <property type="entry name" value="AMIDOPHOSPHORIBOSYLTRANSFERASE"/>
    <property type="match status" value="1"/>
</dbReference>
<reference evidence="4 5" key="1">
    <citation type="submission" date="2023-10" db="EMBL/GenBank/DDBJ databases">
        <title>Rubellicoccus peritrichatus gen. nov., sp. nov., isolated from an algae of coral reef tank.</title>
        <authorList>
            <person name="Luo J."/>
        </authorList>
    </citation>
    <scope>NUCLEOTIDE SEQUENCE [LARGE SCALE GENOMIC DNA]</scope>
    <source>
        <strain evidence="4 5">CR14</strain>
    </source>
</reference>
<dbReference type="SUPFAM" id="SSF56235">
    <property type="entry name" value="N-terminal nucleophile aminohydrolases (Ntn hydrolases)"/>
    <property type="match status" value="1"/>
</dbReference>
<accession>A0AAQ3L7W4</accession>
<dbReference type="EMBL" id="CP136920">
    <property type="protein sequence ID" value="WOO40686.1"/>
    <property type="molecule type" value="Genomic_DNA"/>
</dbReference>
<evidence type="ECO:0000256" key="2">
    <source>
        <dbReference type="ARBA" id="ARBA00022962"/>
    </source>
</evidence>
<dbReference type="InterPro" id="IPR029055">
    <property type="entry name" value="Ntn_hydrolases_N"/>
</dbReference>
<dbReference type="Gene3D" id="3.40.50.2020">
    <property type="match status" value="1"/>
</dbReference>
<dbReference type="InterPro" id="IPR017932">
    <property type="entry name" value="GATase_2_dom"/>
</dbReference>
<keyword evidence="1" id="KW-0808">Transferase</keyword>
<dbReference type="PROSITE" id="PS51278">
    <property type="entry name" value="GATASE_TYPE_2"/>
    <property type="match status" value="1"/>
</dbReference>